<gene>
    <name evidence="1" type="ORF">NG800_011580</name>
</gene>
<organism evidence="1 2">
    <name type="scientific">Epilithonimonas ginsengisoli</name>
    <dbReference type="NCBI Taxonomy" id="1245592"/>
    <lineage>
        <taxon>Bacteria</taxon>
        <taxon>Pseudomonadati</taxon>
        <taxon>Bacteroidota</taxon>
        <taxon>Flavobacteriia</taxon>
        <taxon>Flavobacteriales</taxon>
        <taxon>Weeksellaceae</taxon>
        <taxon>Chryseobacterium group</taxon>
        <taxon>Epilithonimonas</taxon>
    </lineage>
</organism>
<reference evidence="1 2" key="1">
    <citation type="submission" date="2023-11" db="EMBL/GenBank/DDBJ databases">
        <title>First isolation, identification, and characterization of non-pathogenic Epilithonimonas ginsengisoli isolated from diseased farmed rainbow trout (Oncorhynchus mykiss) in Chile.</title>
        <authorList>
            <person name="Miranda C.D."/>
            <person name="Irgang R."/>
            <person name="Concha C."/>
            <person name="Rojas R."/>
            <person name="Avendano R."/>
        </authorList>
    </citation>
    <scope>NUCLEOTIDE SEQUENCE [LARGE SCALE GENOMIC DNA]</scope>
    <source>
        <strain evidence="1 2">FP99</strain>
    </source>
</reference>
<dbReference type="Proteomes" id="UP001204439">
    <property type="component" value="Unassembled WGS sequence"/>
</dbReference>
<sequence>MITREEYLQALEIVKLYRKQCLEDIGLSDDLLKGIDPDSLFREVSSRKLYQALKHREFFSLSDDYTVSEVASLVNDYGIKEIRKNRGFGGKLGLELQSIISGMQPI</sequence>
<accession>A0ABU4JIP5</accession>
<dbReference type="EMBL" id="JAMXLT020000019">
    <property type="protein sequence ID" value="MDW8549554.1"/>
    <property type="molecule type" value="Genomic_DNA"/>
</dbReference>
<comment type="caution">
    <text evidence="1">The sequence shown here is derived from an EMBL/GenBank/DDBJ whole genome shotgun (WGS) entry which is preliminary data.</text>
</comment>
<protein>
    <submittedName>
        <fullName evidence="1">Uncharacterized protein</fullName>
    </submittedName>
</protein>
<name>A0ABU4JIP5_9FLAO</name>
<evidence type="ECO:0000313" key="1">
    <source>
        <dbReference type="EMBL" id="MDW8549554.1"/>
    </source>
</evidence>
<evidence type="ECO:0000313" key="2">
    <source>
        <dbReference type="Proteomes" id="UP001204439"/>
    </source>
</evidence>
<keyword evidence="2" id="KW-1185">Reference proteome</keyword>
<dbReference type="RefSeq" id="WP_063969321.1">
    <property type="nucleotide sequence ID" value="NZ_JAMXLT020000019.1"/>
</dbReference>
<proteinExistence type="predicted"/>